<dbReference type="PANTHER" id="PTHR35005">
    <property type="entry name" value="3-DEHYDRO-SCYLLO-INOSOSE HYDROLASE"/>
    <property type="match status" value="1"/>
</dbReference>
<comment type="caution">
    <text evidence="6">The sequence shown here is derived from an EMBL/GenBank/DDBJ whole genome shotgun (WGS) entry which is preliminary data.</text>
</comment>
<dbReference type="NCBIfam" id="TIGR03964">
    <property type="entry name" value="mycofact_creat"/>
    <property type="match status" value="1"/>
</dbReference>
<keyword evidence="7" id="KW-1185">Reference proteome</keyword>
<organism evidence="6 7">
    <name type="scientific">Prauserella rugosa</name>
    <dbReference type="NCBI Taxonomy" id="43354"/>
    <lineage>
        <taxon>Bacteria</taxon>
        <taxon>Bacillati</taxon>
        <taxon>Actinomycetota</taxon>
        <taxon>Actinomycetes</taxon>
        <taxon>Pseudonocardiales</taxon>
        <taxon>Pseudonocardiaceae</taxon>
        <taxon>Prauserella</taxon>
    </lineage>
</organism>
<evidence type="ECO:0000313" key="7">
    <source>
        <dbReference type="Proteomes" id="UP000317303"/>
    </source>
</evidence>
<evidence type="ECO:0000313" key="6">
    <source>
        <dbReference type="EMBL" id="TWH22742.1"/>
    </source>
</evidence>
<dbReference type="SUPFAM" id="SSF102215">
    <property type="entry name" value="Creatininase"/>
    <property type="match status" value="1"/>
</dbReference>
<dbReference type="GO" id="GO:0009231">
    <property type="term" value="P:riboflavin biosynthetic process"/>
    <property type="evidence" value="ECO:0007669"/>
    <property type="project" value="TreeGrafter"/>
</dbReference>
<dbReference type="GO" id="GO:0016811">
    <property type="term" value="F:hydrolase activity, acting on carbon-nitrogen (but not peptide) bonds, in linear amides"/>
    <property type="evidence" value="ECO:0007669"/>
    <property type="project" value="TreeGrafter"/>
</dbReference>
<dbReference type="Proteomes" id="UP000317303">
    <property type="component" value="Unassembled WGS sequence"/>
</dbReference>
<dbReference type="InterPro" id="IPR023871">
    <property type="entry name" value="MftE"/>
</dbReference>
<dbReference type="AlphaFoldDB" id="A0A660CH47"/>
<evidence type="ECO:0000256" key="1">
    <source>
        <dbReference type="ARBA" id="ARBA00001947"/>
    </source>
</evidence>
<keyword evidence="2" id="KW-0479">Metal-binding</keyword>
<dbReference type="InterPro" id="IPR003785">
    <property type="entry name" value="Creatininase/forma_Hydrolase"/>
</dbReference>
<comment type="similarity">
    <text evidence="5">Belongs to the creatininase superfamily.</text>
</comment>
<dbReference type="InterPro" id="IPR024087">
    <property type="entry name" value="Creatininase-like_sf"/>
</dbReference>
<comment type="cofactor">
    <cofactor evidence="1">
        <name>Zn(2+)</name>
        <dbReference type="ChEBI" id="CHEBI:29105"/>
    </cofactor>
</comment>
<dbReference type="GO" id="GO:0046872">
    <property type="term" value="F:metal ion binding"/>
    <property type="evidence" value="ECO:0007669"/>
    <property type="project" value="UniProtKB-KW"/>
</dbReference>
<proteinExistence type="inferred from homology"/>
<keyword evidence="3 6" id="KW-0378">Hydrolase</keyword>
<dbReference type="PANTHER" id="PTHR35005:SF1">
    <property type="entry name" value="2-AMINO-5-FORMYLAMINO-6-RIBOSYLAMINOPYRIMIDIN-4(3H)-ONE 5'-MONOPHOSPHATE DEFORMYLASE"/>
    <property type="match status" value="1"/>
</dbReference>
<dbReference type="Pfam" id="PF02633">
    <property type="entry name" value="Creatininase"/>
    <property type="match status" value="1"/>
</dbReference>
<protein>
    <submittedName>
        <fullName evidence="6">Creatinine amidohydrolase</fullName>
    </submittedName>
</protein>
<sequence>MLAVPLGATEQHGPHLPLDTDTTVAAELCRRLAGRVADVVVAPAVPYGASGEHAGFPGTLSIGTQALELLLVELGRSCDRFRGVVFVNGHGGNRAALEAAVRLLRFEGRRILAWAPSGPQDDSHAGRTETSVMLRLRPSDVRLDVAEPGATAPLPELMDELVRGGAGAVSTNGVLGDPTGATAAEGERILETWVADLAGAVRTWLDRLPVHDS</sequence>
<keyword evidence="4" id="KW-0862">Zinc</keyword>
<gene>
    <name evidence="6" type="ORF">JD82_04632</name>
</gene>
<accession>A0A660CH47</accession>
<reference evidence="6 7" key="1">
    <citation type="submission" date="2019-07" db="EMBL/GenBank/DDBJ databases">
        <title>R&amp;d 2014.</title>
        <authorList>
            <person name="Klenk H.-P."/>
        </authorList>
    </citation>
    <scope>NUCLEOTIDE SEQUENCE [LARGE SCALE GENOMIC DNA]</scope>
    <source>
        <strain evidence="6 7">DSM 43194</strain>
    </source>
</reference>
<evidence type="ECO:0000256" key="4">
    <source>
        <dbReference type="ARBA" id="ARBA00022833"/>
    </source>
</evidence>
<dbReference type="Gene3D" id="3.40.50.10310">
    <property type="entry name" value="Creatininase"/>
    <property type="match status" value="1"/>
</dbReference>
<dbReference type="EMBL" id="VLJV01000001">
    <property type="protein sequence ID" value="TWH22742.1"/>
    <property type="molecule type" value="Genomic_DNA"/>
</dbReference>
<evidence type="ECO:0000256" key="2">
    <source>
        <dbReference type="ARBA" id="ARBA00022723"/>
    </source>
</evidence>
<evidence type="ECO:0000256" key="3">
    <source>
        <dbReference type="ARBA" id="ARBA00022801"/>
    </source>
</evidence>
<name>A0A660CH47_9PSEU</name>
<evidence type="ECO:0000256" key="5">
    <source>
        <dbReference type="ARBA" id="ARBA00024029"/>
    </source>
</evidence>